<evidence type="ECO:0000256" key="1">
    <source>
        <dbReference type="SAM" id="Phobius"/>
    </source>
</evidence>
<keyword evidence="3" id="KW-1185">Reference proteome</keyword>
<dbReference type="EMBL" id="JACHNB010000001">
    <property type="protein sequence ID" value="MBB4738306.1"/>
    <property type="molecule type" value="Genomic_DNA"/>
</dbReference>
<keyword evidence="1" id="KW-0472">Membrane</keyword>
<reference evidence="2 3" key="1">
    <citation type="submission" date="2020-08" db="EMBL/GenBank/DDBJ databases">
        <title>Sequencing the genomes of 1000 actinobacteria strains.</title>
        <authorList>
            <person name="Klenk H.-P."/>
        </authorList>
    </citation>
    <scope>NUCLEOTIDE SEQUENCE [LARGE SCALE GENOMIC DNA]</scope>
    <source>
        <strain evidence="2 3">DSM 45809</strain>
    </source>
</reference>
<gene>
    <name evidence="2" type="ORF">BJY16_001765</name>
</gene>
<comment type="caution">
    <text evidence="2">The sequence shown here is derived from an EMBL/GenBank/DDBJ whole genome shotgun (WGS) entry which is preliminary data.</text>
</comment>
<sequence>MATVVSGPGQGHSDAEHRAGVVKAALTVAGGAGGVGIPAIIGAAAYGALPPGLAYAALGVFLIIMLGAMIVAAMYIRKTP</sequence>
<keyword evidence="1" id="KW-0812">Transmembrane</keyword>
<feature type="transmembrane region" description="Helical" evidence="1">
    <location>
        <begin position="52"/>
        <end position="76"/>
    </location>
</feature>
<evidence type="ECO:0000313" key="2">
    <source>
        <dbReference type="EMBL" id="MBB4738306.1"/>
    </source>
</evidence>
<dbReference type="Proteomes" id="UP000546162">
    <property type="component" value="Unassembled WGS sequence"/>
</dbReference>
<proteinExistence type="predicted"/>
<keyword evidence="1" id="KW-1133">Transmembrane helix</keyword>
<evidence type="ECO:0000313" key="3">
    <source>
        <dbReference type="Proteomes" id="UP000546162"/>
    </source>
</evidence>
<feature type="transmembrane region" description="Helical" evidence="1">
    <location>
        <begin position="21"/>
        <end position="46"/>
    </location>
</feature>
<organism evidence="2 3">
    <name type="scientific">Actinoplanes octamycinicus</name>
    <dbReference type="NCBI Taxonomy" id="135948"/>
    <lineage>
        <taxon>Bacteria</taxon>
        <taxon>Bacillati</taxon>
        <taxon>Actinomycetota</taxon>
        <taxon>Actinomycetes</taxon>
        <taxon>Micromonosporales</taxon>
        <taxon>Micromonosporaceae</taxon>
        <taxon>Actinoplanes</taxon>
    </lineage>
</organism>
<dbReference type="AlphaFoldDB" id="A0A7W7GU28"/>
<protein>
    <submittedName>
        <fullName evidence="2">Uncharacterized protein</fullName>
    </submittedName>
</protein>
<dbReference type="RefSeq" id="WP_185038589.1">
    <property type="nucleotide sequence ID" value="NZ_BAABFG010000005.1"/>
</dbReference>
<name>A0A7W7GU28_9ACTN</name>
<accession>A0A7W7GU28</accession>